<comment type="subcellular location">
    <subcellularLocation>
        <location evidence="1">Cell membrane</location>
        <topology evidence="1">Multi-pass membrane protein</topology>
    </subcellularLocation>
</comment>
<dbReference type="RefSeq" id="WP_164208963.1">
    <property type="nucleotide sequence ID" value="NZ_JAAGSC010000023.1"/>
</dbReference>
<feature type="transmembrane region" description="Helical" evidence="6">
    <location>
        <begin position="105"/>
        <end position="123"/>
    </location>
</feature>
<feature type="transmembrane region" description="Helical" evidence="6">
    <location>
        <begin position="12"/>
        <end position="35"/>
    </location>
</feature>
<evidence type="ECO:0000256" key="1">
    <source>
        <dbReference type="ARBA" id="ARBA00004651"/>
    </source>
</evidence>
<organism evidence="7 8">
    <name type="scientific">Wenzhouxiangella limi</name>
    <dbReference type="NCBI Taxonomy" id="2707351"/>
    <lineage>
        <taxon>Bacteria</taxon>
        <taxon>Pseudomonadati</taxon>
        <taxon>Pseudomonadota</taxon>
        <taxon>Gammaproteobacteria</taxon>
        <taxon>Chromatiales</taxon>
        <taxon>Wenzhouxiangellaceae</taxon>
        <taxon>Wenzhouxiangella</taxon>
    </lineage>
</organism>
<gene>
    <name evidence="7" type="ORF">G3I74_00615</name>
</gene>
<evidence type="ECO:0000313" key="8">
    <source>
        <dbReference type="Proteomes" id="UP000484885"/>
    </source>
</evidence>
<accession>A0A845UVI9</accession>
<sequence length="135" mass="14384">MVEPDAQNAEAALARVIAWLLRSQAMLTVATAVAFGLLGDLAMALAAMAGGSIGLLLTAITGLRLALAPGGEAKTMVRTFYRAMALKFVLAVILFIIVAKWFAGYFLPVVTGYFVTLMANWLAMRRLVALGGREH</sequence>
<keyword evidence="5 6" id="KW-0472">Membrane</keyword>
<dbReference type="GO" id="GO:0005886">
    <property type="term" value="C:plasma membrane"/>
    <property type="evidence" value="ECO:0007669"/>
    <property type="project" value="UniProtKB-SubCell"/>
</dbReference>
<name>A0A845UVI9_9GAMM</name>
<keyword evidence="3 6" id="KW-0812">Transmembrane</keyword>
<evidence type="ECO:0000256" key="3">
    <source>
        <dbReference type="ARBA" id="ARBA00022692"/>
    </source>
</evidence>
<dbReference type="InterPro" id="IPR005598">
    <property type="entry name" value="ATP_synth_I"/>
</dbReference>
<keyword evidence="8" id="KW-1185">Reference proteome</keyword>
<reference evidence="7 8" key="1">
    <citation type="submission" date="2020-02" db="EMBL/GenBank/DDBJ databases">
        <authorList>
            <person name="Zhang X.-Y."/>
        </authorList>
    </citation>
    <scope>NUCLEOTIDE SEQUENCE [LARGE SCALE GENOMIC DNA]</scope>
    <source>
        <strain evidence="7 8">C33</strain>
    </source>
</reference>
<dbReference type="Proteomes" id="UP000484885">
    <property type="component" value="Unassembled WGS sequence"/>
</dbReference>
<proteinExistence type="predicted"/>
<dbReference type="Pfam" id="PF03899">
    <property type="entry name" value="ATP-synt_I"/>
    <property type="match status" value="1"/>
</dbReference>
<evidence type="ECO:0000313" key="7">
    <source>
        <dbReference type="EMBL" id="NDY94232.1"/>
    </source>
</evidence>
<protein>
    <submittedName>
        <fullName evidence="7">F0F1 ATP synthase assembly protein I</fullName>
    </submittedName>
</protein>
<evidence type="ECO:0000256" key="2">
    <source>
        <dbReference type="ARBA" id="ARBA00022475"/>
    </source>
</evidence>
<evidence type="ECO:0000256" key="5">
    <source>
        <dbReference type="ARBA" id="ARBA00023136"/>
    </source>
</evidence>
<comment type="caution">
    <text evidence="7">The sequence shown here is derived from an EMBL/GenBank/DDBJ whole genome shotgun (WGS) entry which is preliminary data.</text>
</comment>
<evidence type="ECO:0000256" key="4">
    <source>
        <dbReference type="ARBA" id="ARBA00022989"/>
    </source>
</evidence>
<dbReference type="AlphaFoldDB" id="A0A845UVI9"/>
<keyword evidence="2" id="KW-1003">Cell membrane</keyword>
<dbReference type="EMBL" id="JAAGSC010000023">
    <property type="protein sequence ID" value="NDY94232.1"/>
    <property type="molecule type" value="Genomic_DNA"/>
</dbReference>
<keyword evidence="4 6" id="KW-1133">Transmembrane helix</keyword>
<feature type="transmembrane region" description="Helical" evidence="6">
    <location>
        <begin position="79"/>
        <end position="99"/>
    </location>
</feature>
<feature type="transmembrane region" description="Helical" evidence="6">
    <location>
        <begin position="41"/>
        <end position="67"/>
    </location>
</feature>
<evidence type="ECO:0000256" key="6">
    <source>
        <dbReference type="SAM" id="Phobius"/>
    </source>
</evidence>